<dbReference type="SUPFAM" id="SSF54117">
    <property type="entry name" value="Interleukin 8-like chemokines"/>
    <property type="match status" value="1"/>
</dbReference>
<keyword evidence="4" id="KW-1185">Reference proteome</keyword>
<proteinExistence type="predicted"/>
<evidence type="ECO:0000259" key="2">
    <source>
        <dbReference type="Pfam" id="PF00048"/>
    </source>
</evidence>
<protein>
    <submittedName>
        <fullName evidence="3">Eotaxin-like protein</fullName>
    </submittedName>
</protein>
<dbReference type="InterPro" id="IPR036048">
    <property type="entry name" value="Interleukin_8-like_sf"/>
</dbReference>
<dbReference type="GO" id="GO:0006955">
    <property type="term" value="P:immune response"/>
    <property type="evidence" value="ECO:0007669"/>
    <property type="project" value="InterPro"/>
</dbReference>
<dbReference type="AlphaFoldDB" id="A0AAD3MQQ4"/>
<name>A0AAD3MQQ4_LATJO</name>
<dbReference type="Gene3D" id="2.40.50.40">
    <property type="match status" value="1"/>
</dbReference>
<dbReference type="Proteomes" id="UP001279410">
    <property type="component" value="Unassembled WGS sequence"/>
</dbReference>
<feature type="domain" description="Chemokine interleukin-8-like" evidence="2">
    <location>
        <begin position="28"/>
        <end position="85"/>
    </location>
</feature>
<evidence type="ECO:0000313" key="3">
    <source>
        <dbReference type="EMBL" id="GLD57694.1"/>
    </source>
</evidence>
<reference evidence="3" key="1">
    <citation type="submission" date="2022-08" db="EMBL/GenBank/DDBJ databases">
        <title>Genome sequencing of akame (Lates japonicus).</title>
        <authorList>
            <person name="Hashiguchi Y."/>
            <person name="Takahashi H."/>
        </authorList>
    </citation>
    <scope>NUCLEOTIDE SEQUENCE</scope>
    <source>
        <strain evidence="3">Kochi</strain>
    </source>
</reference>
<sequence>MLLILPEQGHPQCYWPRPRSLGHLTPPCCRQVSVARISEPVASCHEQKDTTFGHCKVHAFIFTTVNNTHYCVDPAAKWLKRRFQILMNRDTPVCCYIS</sequence>
<dbReference type="EMBL" id="BRZM01000030">
    <property type="protein sequence ID" value="GLD57694.1"/>
    <property type="molecule type" value="Genomic_DNA"/>
</dbReference>
<evidence type="ECO:0000256" key="1">
    <source>
        <dbReference type="ARBA" id="ARBA00022514"/>
    </source>
</evidence>
<comment type="caution">
    <text evidence="3">The sequence shown here is derived from an EMBL/GenBank/DDBJ whole genome shotgun (WGS) entry which is preliminary data.</text>
</comment>
<keyword evidence="1" id="KW-0202">Cytokine</keyword>
<organism evidence="3 4">
    <name type="scientific">Lates japonicus</name>
    <name type="common">Japanese lates</name>
    <dbReference type="NCBI Taxonomy" id="270547"/>
    <lineage>
        <taxon>Eukaryota</taxon>
        <taxon>Metazoa</taxon>
        <taxon>Chordata</taxon>
        <taxon>Craniata</taxon>
        <taxon>Vertebrata</taxon>
        <taxon>Euteleostomi</taxon>
        <taxon>Actinopterygii</taxon>
        <taxon>Neopterygii</taxon>
        <taxon>Teleostei</taxon>
        <taxon>Neoteleostei</taxon>
        <taxon>Acanthomorphata</taxon>
        <taxon>Carangaria</taxon>
        <taxon>Carangaria incertae sedis</taxon>
        <taxon>Centropomidae</taxon>
        <taxon>Lates</taxon>
    </lineage>
</organism>
<dbReference type="GO" id="GO:0005615">
    <property type="term" value="C:extracellular space"/>
    <property type="evidence" value="ECO:0007669"/>
    <property type="project" value="UniProtKB-KW"/>
</dbReference>
<accession>A0AAD3MQQ4</accession>
<gene>
    <name evidence="3" type="ORF">AKAME5_000989200</name>
</gene>
<dbReference type="InterPro" id="IPR001811">
    <property type="entry name" value="Chemokine_IL8-like_dom"/>
</dbReference>
<dbReference type="GO" id="GO:0008009">
    <property type="term" value="F:chemokine activity"/>
    <property type="evidence" value="ECO:0007669"/>
    <property type="project" value="InterPro"/>
</dbReference>
<evidence type="ECO:0000313" key="4">
    <source>
        <dbReference type="Proteomes" id="UP001279410"/>
    </source>
</evidence>
<dbReference type="Pfam" id="PF00048">
    <property type="entry name" value="IL8"/>
    <property type="match status" value="1"/>
</dbReference>